<dbReference type="InterPro" id="IPR024077">
    <property type="entry name" value="Neurolysin/TOP_dom2"/>
</dbReference>
<reference evidence="12" key="1">
    <citation type="submission" date="2016-04" db="UniProtKB">
        <authorList>
            <consortium name="WormBaseParasite"/>
        </authorList>
    </citation>
    <scope>IDENTIFICATION</scope>
</reference>
<keyword evidence="2 7" id="KW-0645">Protease</keyword>
<accession>A0A158Q607</accession>
<evidence type="ECO:0000313" key="12">
    <source>
        <dbReference type="WBParaSite" id="DME_0000877101-mRNA-1"/>
    </source>
</evidence>
<evidence type="ECO:0000313" key="9">
    <source>
        <dbReference type="EMBL" id="VDN52689.1"/>
    </source>
</evidence>
<evidence type="ECO:0000259" key="8">
    <source>
        <dbReference type="Pfam" id="PF01432"/>
    </source>
</evidence>
<keyword evidence="5 7" id="KW-0862">Zinc</keyword>
<evidence type="ECO:0000256" key="3">
    <source>
        <dbReference type="ARBA" id="ARBA00022723"/>
    </source>
</evidence>
<gene>
    <name evidence="9" type="ORF">DME_LOCUS2662</name>
</gene>
<proteinExistence type="inferred from homology"/>
<dbReference type="PANTHER" id="PTHR11804:SF83">
    <property type="entry name" value="LD37516P"/>
    <property type="match status" value="1"/>
</dbReference>
<dbReference type="Pfam" id="PF01432">
    <property type="entry name" value="Peptidase_M3"/>
    <property type="match status" value="1"/>
</dbReference>
<reference evidence="9 11" key="2">
    <citation type="submission" date="2018-11" db="EMBL/GenBank/DDBJ databases">
        <authorList>
            <consortium name="Pathogen Informatics"/>
        </authorList>
    </citation>
    <scope>NUCLEOTIDE SEQUENCE [LARGE SCALE GENOMIC DNA]</scope>
</reference>
<dbReference type="GO" id="GO:0004222">
    <property type="term" value="F:metalloendopeptidase activity"/>
    <property type="evidence" value="ECO:0007669"/>
    <property type="project" value="InterPro"/>
</dbReference>
<evidence type="ECO:0000256" key="2">
    <source>
        <dbReference type="ARBA" id="ARBA00022670"/>
    </source>
</evidence>
<dbReference type="InterPro" id="IPR001567">
    <property type="entry name" value="Pept_M3A_M3B_dom"/>
</dbReference>
<dbReference type="SUPFAM" id="SSF55486">
    <property type="entry name" value="Metalloproteases ('zincins'), catalytic domain"/>
    <property type="match status" value="1"/>
</dbReference>
<dbReference type="GO" id="GO:0046872">
    <property type="term" value="F:metal ion binding"/>
    <property type="evidence" value="ECO:0007669"/>
    <property type="project" value="UniProtKB-UniRule"/>
</dbReference>
<dbReference type="AlphaFoldDB" id="A0A158Q607"/>
<evidence type="ECO:0000256" key="4">
    <source>
        <dbReference type="ARBA" id="ARBA00022801"/>
    </source>
</evidence>
<dbReference type="STRING" id="318479.A0A158Q607"/>
<dbReference type="GO" id="GO:0006508">
    <property type="term" value="P:proteolysis"/>
    <property type="evidence" value="ECO:0007669"/>
    <property type="project" value="UniProtKB-KW"/>
</dbReference>
<dbReference type="PANTHER" id="PTHR11804">
    <property type="entry name" value="PROTEASE M3 THIMET OLIGOPEPTIDASE-RELATED"/>
    <property type="match status" value="1"/>
</dbReference>
<dbReference type="OrthoDB" id="534666at2759"/>
<dbReference type="Proteomes" id="UP000038040">
    <property type="component" value="Unplaced"/>
</dbReference>
<feature type="domain" description="Peptidase M3A/M3B catalytic" evidence="8">
    <location>
        <begin position="266"/>
        <end position="687"/>
    </location>
</feature>
<comment type="similarity">
    <text evidence="1 7">Belongs to the peptidase M3 family.</text>
</comment>
<keyword evidence="6 7" id="KW-0482">Metalloprotease</keyword>
<evidence type="ECO:0000256" key="5">
    <source>
        <dbReference type="ARBA" id="ARBA00022833"/>
    </source>
</evidence>
<dbReference type="InterPro" id="IPR045090">
    <property type="entry name" value="Pept_M3A_M3B"/>
</dbReference>
<protein>
    <submittedName>
        <fullName evidence="12">Peptidase_M3 domain-containing protein</fullName>
    </submittedName>
</protein>
<organism evidence="10 12">
    <name type="scientific">Dracunculus medinensis</name>
    <name type="common">Guinea worm</name>
    <dbReference type="NCBI Taxonomy" id="318479"/>
    <lineage>
        <taxon>Eukaryota</taxon>
        <taxon>Metazoa</taxon>
        <taxon>Ecdysozoa</taxon>
        <taxon>Nematoda</taxon>
        <taxon>Chromadorea</taxon>
        <taxon>Rhabditida</taxon>
        <taxon>Spirurina</taxon>
        <taxon>Dracunculoidea</taxon>
        <taxon>Dracunculidae</taxon>
        <taxon>Dracunculus</taxon>
    </lineage>
</organism>
<evidence type="ECO:0000313" key="11">
    <source>
        <dbReference type="Proteomes" id="UP000274756"/>
    </source>
</evidence>
<evidence type="ECO:0000256" key="6">
    <source>
        <dbReference type="ARBA" id="ARBA00023049"/>
    </source>
</evidence>
<evidence type="ECO:0000313" key="10">
    <source>
        <dbReference type="Proteomes" id="UP000038040"/>
    </source>
</evidence>
<dbReference type="Gene3D" id="1.10.1370.10">
    <property type="entry name" value="Neurolysin, domain 3"/>
    <property type="match status" value="2"/>
</dbReference>
<name>A0A158Q607_DRAME</name>
<sequence length="710" mass="83580">MPKKLGKFTNFNISKRNLMFKLSNEQPHRIVGYYVLLPDLPDQTIQNNIFLANIASNSDWPALNSATPKEVYEGTLRMIMEYVKEEEQTFETVVEPLLEEEWEINYAYQALMLRMFTKWPICANFEFQSDLHHIRLFFAHSIMEKLTSQVFRNALKNIYDKRDNLNEWQIRLLEYYLLEAKANGIDQDDKKSRKLVESWSRFVHEYRTKYLINILATNDRLMYTIKNKADLIDAPPHILKTLAIEPLEYEKGPWRVRLAPSSVNAFMQYCRDRSLRFETWERWASCASFHQDYYNNSINIEEIRHNNEGLAKILGYSSIAEHRLANKMAGTIETVRDFITSLRRRMRPVYFDRMESWTSYAMSKENFSGQIQPADLFYICRKEAESHFGYTFLDISETALERCHTDVRIYSVDDMISGRKHLGRLYVDPFDRINKRGHWSTLLGRAPSESRGLDKIVYLFGAADAPKSDSSSPLHYLQLQQLLFYTGRAVQLLLSDAPYRDLMVPWPPMYAADWDAVDMLPFFIYKPKLLWALASENEKTGIPFAEAQADSVSHGLARGTLWESYRTLFWADFDLTLFEMEDRRKKFWLDLYREMYKDYFPFKMNRNDYHPCSFTPIMGSPPYMSMYYRKLWVEMLALDLHEAFDNENDVSATGERLKNTILIHGAKDLQSELYRQFQGRDPSIGSMIDFYDPPAYYDYNSGRGTATFGF</sequence>
<keyword evidence="3 7" id="KW-0479">Metal-binding</keyword>
<keyword evidence="11" id="KW-1185">Reference proteome</keyword>
<dbReference type="Proteomes" id="UP000274756">
    <property type="component" value="Unassembled WGS sequence"/>
</dbReference>
<dbReference type="WBParaSite" id="DME_0000877101-mRNA-1">
    <property type="protein sequence ID" value="DME_0000877101-mRNA-1"/>
    <property type="gene ID" value="DME_0000877101"/>
</dbReference>
<evidence type="ECO:0000256" key="7">
    <source>
        <dbReference type="RuleBase" id="RU003435"/>
    </source>
</evidence>
<dbReference type="EMBL" id="UYYG01000073">
    <property type="protein sequence ID" value="VDN52689.1"/>
    <property type="molecule type" value="Genomic_DNA"/>
</dbReference>
<keyword evidence="4 7" id="KW-0378">Hydrolase</keyword>
<evidence type="ECO:0000256" key="1">
    <source>
        <dbReference type="ARBA" id="ARBA00006040"/>
    </source>
</evidence>
<comment type="cofactor">
    <cofactor evidence="7">
        <name>Zn(2+)</name>
        <dbReference type="ChEBI" id="CHEBI:29105"/>
    </cofactor>
    <text evidence="7">Binds 1 zinc ion.</text>
</comment>